<dbReference type="InterPro" id="IPR002083">
    <property type="entry name" value="MATH/TRAF_dom"/>
</dbReference>
<name>A0A6A5HII5_CAERE</name>
<dbReference type="CTD" id="9802155"/>
<dbReference type="InterPro" id="IPR008974">
    <property type="entry name" value="TRAF-like"/>
</dbReference>
<proteinExistence type="predicted"/>
<dbReference type="EMBL" id="WUAV01000002">
    <property type="protein sequence ID" value="KAF1767265.1"/>
    <property type="molecule type" value="Genomic_DNA"/>
</dbReference>
<dbReference type="SUPFAM" id="SSF54695">
    <property type="entry name" value="POZ domain"/>
    <property type="match status" value="1"/>
</dbReference>
<protein>
    <recommendedName>
        <fullName evidence="1">MATH domain-containing protein</fullName>
    </recommendedName>
</protein>
<reference evidence="2 3" key="1">
    <citation type="submission" date="2019-12" db="EMBL/GenBank/DDBJ databases">
        <title>Chromosome-level assembly of the Caenorhabditis remanei genome.</title>
        <authorList>
            <person name="Teterina A.A."/>
            <person name="Willis J.H."/>
            <person name="Phillips P.C."/>
        </authorList>
    </citation>
    <scope>NUCLEOTIDE SEQUENCE [LARGE SCALE GENOMIC DNA]</scope>
    <source>
        <strain evidence="2 3">PX506</strain>
        <tissue evidence="2">Whole organism</tissue>
    </source>
</reference>
<dbReference type="Pfam" id="PF00917">
    <property type="entry name" value="MATH"/>
    <property type="match status" value="1"/>
</dbReference>
<dbReference type="SUPFAM" id="SSF49599">
    <property type="entry name" value="TRAF domain-like"/>
    <property type="match status" value="1"/>
</dbReference>
<dbReference type="PANTHER" id="PTHR22743:SF165">
    <property type="entry name" value="BTB AND MATH DOMAIN CONTAINING-RELATED"/>
    <property type="match status" value="1"/>
</dbReference>
<organism evidence="2 3">
    <name type="scientific">Caenorhabditis remanei</name>
    <name type="common">Caenorhabditis vulgaris</name>
    <dbReference type="NCBI Taxonomy" id="31234"/>
    <lineage>
        <taxon>Eukaryota</taxon>
        <taxon>Metazoa</taxon>
        <taxon>Ecdysozoa</taxon>
        <taxon>Nematoda</taxon>
        <taxon>Chromadorea</taxon>
        <taxon>Rhabditida</taxon>
        <taxon>Rhabditina</taxon>
        <taxon>Rhabditomorpha</taxon>
        <taxon>Rhabditoidea</taxon>
        <taxon>Rhabditidae</taxon>
        <taxon>Peloderinae</taxon>
        <taxon>Caenorhabditis</taxon>
    </lineage>
</organism>
<dbReference type="SMART" id="SM00061">
    <property type="entry name" value="MATH"/>
    <property type="match status" value="1"/>
</dbReference>
<evidence type="ECO:0000313" key="3">
    <source>
        <dbReference type="Proteomes" id="UP000483820"/>
    </source>
</evidence>
<evidence type="ECO:0000313" key="2">
    <source>
        <dbReference type="EMBL" id="KAF1767265.1"/>
    </source>
</evidence>
<dbReference type="Proteomes" id="UP000483820">
    <property type="component" value="Chromosome II"/>
</dbReference>
<dbReference type="CDD" id="cd00121">
    <property type="entry name" value="MATH"/>
    <property type="match status" value="1"/>
</dbReference>
<dbReference type="RefSeq" id="XP_053590244.1">
    <property type="nucleotide sequence ID" value="XM_053726050.1"/>
</dbReference>
<dbReference type="InterPro" id="IPR011333">
    <property type="entry name" value="SKP1/BTB/POZ_sf"/>
</dbReference>
<feature type="domain" description="MATH" evidence="1">
    <location>
        <begin position="9"/>
        <end position="118"/>
    </location>
</feature>
<gene>
    <name evidence="2" type="ORF">GCK72_007224</name>
</gene>
<evidence type="ECO:0000259" key="1">
    <source>
        <dbReference type="SMART" id="SM00061"/>
    </source>
</evidence>
<dbReference type="GeneID" id="9802155"/>
<dbReference type="KEGG" id="crq:GCK72_007224"/>
<dbReference type="Gene3D" id="2.60.210.10">
    <property type="entry name" value="Apoptosis, Tumor Necrosis Factor Receptor Associated Protein 2, Chain A"/>
    <property type="match status" value="1"/>
</dbReference>
<comment type="caution">
    <text evidence="2">The sequence shown here is derived from an EMBL/GenBank/DDBJ whole genome shotgun (WGS) entry which is preliminary data.</text>
</comment>
<dbReference type="PANTHER" id="PTHR22743">
    <property type="entry name" value="MEPRIN/TRAF-LIKE MATH FAMILY-C.ELEGANS"/>
    <property type="match status" value="1"/>
</dbReference>
<dbReference type="InterPro" id="IPR052664">
    <property type="entry name" value="BTB-MATH_domain_protein"/>
</dbReference>
<sequence>MARPDQQFVMSALIENVPDIKENEDYFSKEEEHFNVPWQLRYRTEETSDGEDQVSNKFSLYLKCLKTSDDIPWSVKAECELSVKSANGRTTLKKETFDFGSQVAKTSFGWPLIAWNTLKKDYIVDGMLKIEAIVSIKEMVGIEKKALKTFDETKKQYSDMVLLVEDQKFHVSKLNFLEVLHGEPGINDNTVVGVLHLTDMYDAPTAHGRCEEFLLKESMKSLKEKLFLSTKYKLANLKNNCLSKTRSIAEIRAVLPGNLEDLDHSVMATLFQKALSHQ</sequence>
<dbReference type="AlphaFoldDB" id="A0A6A5HII5"/>
<accession>A0A6A5HII5</accession>